<protein>
    <recommendedName>
        <fullName evidence="1">F-box domain-containing protein</fullName>
    </recommendedName>
</protein>
<dbReference type="Proteomes" id="UP000822688">
    <property type="component" value="Chromosome 4"/>
</dbReference>
<gene>
    <name evidence="2" type="ORF">KC19_4G118100</name>
</gene>
<reference evidence="2" key="1">
    <citation type="submission" date="2020-06" db="EMBL/GenBank/DDBJ databases">
        <title>WGS assembly of Ceratodon purpureus strain R40.</title>
        <authorList>
            <person name="Carey S.B."/>
            <person name="Jenkins J."/>
            <person name="Shu S."/>
            <person name="Lovell J.T."/>
            <person name="Sreedasyam A."/>
            <person name="Maumus F."/>
            <person name="Tiley G.P."/>
            <person name="Fernandez-Pozo N."/>
            <person name="Barry K."/>
            <person name="Chen C."/>
            <person name="Wang M."/>
            <person name="Lipzen A."/>
            <person name="Daum C."/>
            <person name="Saski C.A."/>
            <person name="Payton A.C."/>
            <person name="Mcbreen J.C."/>
            <person name="Conrad R.E."/>
            <person name="Kollar L.M."/>
            <person name="Olsson S."/>
            <person name="Huttunen S."/>
            <person name="Landis J.B."/>
            <person name="Wickett N.J."/>
            <person name="Johnson M.G."/>
            <person name="Rensing S.A."/>
            <person name="Grimwood J."/>
            <person name="Schmutz J."/>
            <person name="Mcdaniel S.F."/>
        </authorList>
    </citation>
    <scope>NUCLEOTIDE SEQUENCE</scope>
    <source>
        <strain evidence="2">R40</strain>
    </source>
</reference>
<feature type="domain" description="F-box" evidence="1">
    <location>
        <begin position="2"/>
        <end position="47"/>
    </location>
</feature>
<sequence length="444" mass="51097">MEAVWRRLPEQLVDCVLSFLPVPALFRCRSVCRRWNRLLRKPSFLELCDRNARNKMYLFVMHHVNMAGFMGNLLNGTYRKWTCVLDLEEGRWYKIPVNGSVVTPSRNIPRRLAMNDGLICELSQLPDSPVKYSLVVFDPVANMRWPLPVRSRQEDSDFPIVVLGVDGDCRLRRAFNVFVMDQNSIFMNKPSGFFVYESFTNAWRALKNPPLELGYGVGESTGRRLEESAVFFQGNLYMTFWYYNVRYPRIVILSYNLEKDLWSEVYAVKSKNPGNPQLIVDGTRLFLSAWVDALRPEGLGFPQSMFNYSELQVTEILVQRNSSRTVMNVTKDEVKQICGKSQTGLLRGLPLLCNNDISFAFPPIPNEDRFLVMVSDSTGAVIFYDMLDDTVKKFPAHPSHSLHQRFFKREKAQILQDGVVEEEDISSSFSAKLITLSMRSILSD</sequence>
<dbReference type="PANTHER" id="PTHR31672:SF2">
    <property type="entry name" value="F-BOX DOMAIN-CONTAINING PROTEIN"/>
    <property type="match status" value="1"/>
</dbReference>
<dbReference type="PROSITE" id="PS50181">
    <property type="entry name" value="FBOX"/>
    <property type="match status" value="1"/>
</dbReference>
<comment type="caution">
    <text evidence="2">The sequence shown here is derived from an EMBL/GenBank/DDBJ whole genome shotgun (WGS) entry which is preliminary data.</text>
</comment>
<dbReference type="InterPro" id="IPR015915">
    <property type="entry name" value="Kelch-typ_b-propeller"/>
</dbReference>
<dbReference type="InterPro" id="IPR050796">
    <property type="entry name" value="SCF_F-box_component"/>
</dbReference>
<keyword evidence="3" id="KW-1185">Reference proteome</keyword>
<dbReference type="EMBL" id="CM026424">
    <property type="protein sequence ID" value="KAG0579703.1"/>
    <property type="molecule type" value="Genomic_DNA"/>
</dbReference>
<accession>A0A8T0IB26</accession>
<dbReference type="SMART" id="SM00256">
    <property type="entry name" value="FBOX"/>
    <property type="match status" value="1"/>
</dbReference>
<organism evidence="2 3">
    <name type="scientific">Ceratodon purpureus</name>
    <name type="common">Fire moss</name>
    <name type="synonym">Dicranum purpureum</name>
    <dbReference type="NCBI Taxonomy" id="3225"/>
    <lineage>
        <taxon>Eukaryota</taxon>
        <taxon>Viridiplantae</taxon>
        <taxon>Streptophyta</taxon>
        <taxon>Embryophyta</taxon>
        <taxon>Bryophyta</taxon>
        <taxon>Bryophytina</taxon>
        <taxon>Bryopsida</taxon>
        <taxon>Dicranidae</taxon>
        <taxon>Pseudoditrichales</taxon>
        <taxon>Ditrichaceae</taxon>
        <taxon>Ceratodon</taxon>
    </lineage>
</organism>
<evidence type="ECO:0000259" key="1">
    <source>
        <dbReference type="PROSITE" id="PS50181"/>
    </source>
</evidence>
<evidence type="ECO:0000313" key="2">
    <source>
        <dbReference type="EMBL" id="KAG0579703.1"/>
    </source>
</evidence>
<dbReference type="SUPFAM" id="SSF81383">
    <property type="entry name" value="F-box domain"/>
    <property type="match status" value="1"/>
</dbReference>
<name>A0A8T0IB26_CERPU</name>
<dbReference type="InterPro" id="IPR001810">
    <property type="entry name" value="F-box_dom"/>
</dbReference>
<dbReference type="SUPFAM" id="SSF117281">
    <property type="entry name" value="Kelch motif"/>
    <property type="match status" value="1"/>
</dbReference>
<evidence type="ECO:0000313" key="3">
    <source>
        <dbReference type="Proteomes" id="UP000822688"/>
    </source>
</evidence>
<dbReference type="InterPro" id="IPR036047">
    <property type="entry name" value="F-box-like_dom_sf"/>
</dbReference>
<dbReference type="Pfam" id="PF00646">
    <property type="entry name" value="F-box"/>
    <property type="match status" value="1"/>
</dbReference>
<dbReference type="Gene3D" id="1.20.1280.50">
    <property type="match status" value="1"/>
</dbReference>
<proteinExistence type="predicted"/>
<dbReference type="PANTHER" id="PTHR31672">
    <property type="entry name" value="BNACNNG10540D PROTEIN"/>
    <property type="match status" value="1"/>
</dbReference>
<dbReference type="AlphaFoldDB" id="A0A8T0IB26"/>